<dbReference type="EMBL" id="CP009438">
    <property type="protein sequence ID" value="AIS01030.1"/>
    <property type="molecule type" value="Genomic_DNA"/>
</dbReference>
<evidence type="ECO:0000313" key="4">
    <source>
        <dbReference type="Proteomes" id="UP000029482"/>
    </source>
</evidence>
<dbReference type="Proteomes" id="UP000029482">
    <property type="component" value="Chromosome"/>
</dbReference>
<feature type="domain" description="Flavin reductase like" evidence="2">
    <location>
        <begin position="34"/>
        <end position="175"/>
    </location>
</feature>
<keyword evidence="4" id="KW-1185">Reference proteome</keyword>
<dbReference type="InterPro" id="IPR002563">
    <property type="entry name" value="Flavin_Rdtase-like_dom"/>
</dbReference>
<dbReference type="GO" id="GO:0010181">
    <property type="term" value="F:FMN binding"/>
    <property type="evidence" value="ECO:0007669"/>
    <property type="project" value="InterPro"/>
</dbReference>
<protein>
    <recommendedName>
        <fullName evidence="2">Flavin reductase like domain-containing protein</fullName>
    </recommendedName>
</protein>
<dbReference type="KEGG" id="sgu:SGLAU_25460"/>
<dbReference type="Gene3D" id="2.30.110.10">
    <property type="entry name" value="Electron Transport, Fmn-binding Protein, Chain A"/>
    <property type="match status" value="1"/>
</dbReference>
<dbReference type="STRING" id="1907.SGLAU_25460"/>
<dbReference type="eggNOG" id="COG1853">
    <property type="taxonomic scope" value="Bacteria"/>
</dbReference>
<sequence>MNRGPVSTTVFHHSRRIGIPDPAPDAVVDLRSAMRLFPTGVALLCTGSGESAVGMTINALMSVSLTPPRILVSVQSTARAHPVLCASRTFAVHLLSDRQAATAGLFASRDKPFGTELEALVDREVLPVALATLRCSVEQVFQGGDHSLFLSRVESIGHGEKNGEPLVFHRGTLGTKHQ</sequence>
<reference evidence="4" key="1">
    <citation type="journal article" date="2015" name="J. Biotechnol.">
        <title>Complete genome sequence of the actinobacterium Streptomyces glaucescens GLA.O (DSM 40922) consisting of a linear chromosome and one linear plasmid.</title>
        <authorList>
            <person name="Ortseifen V."/>
            <person name="Winkler A."/>
            <person name="Albersmeier A."/>
            <person name="Wendler S."/>
            <person name="Puhler A."/>
            <person name="Kalinowski J."/>
            <person name="Ruckert C."/>
        </authorList>
    </citation>
    <scope>NUCLEOTIDE SEQUENCE [LARGE SCALE GENOMIC DNA]</scope>
    <source>
        <strain evidence="4">DSM 40922 / GLA O</strain>
    </source>
</reference>
<organism evidence="3 4">
    <name type="scientific">Streptomyces glaucescens</name>
    <dbReference type="NCBI Taxonomy" id="1907"/>
    <lineage>
        <taxon>Bacteria</taxon>
        <taxon>Bacillati</taxon>
        <taxon>Actinomycetota</taxon>
        <taxon>Actinomycetes</taxon>
        <taxon>Kitasatosporales</taxon>
        <taxon>Streptomycetaceae</taxon>
        <taxon>Streptomyces</taxon>
    </lineage>
</organism>
<dbReference type="AlphaFoldDB" id="A0A089XIL3"/>
<proteinExistence type="predicted"/>
<dbReference type="InterPro" id="IPR012349">
    <property type="entry name" value="Split_barrel_FMN-bd"/>
</dbReference>
<dbReference type="SUPFAM" id="SSF50475">
    <property type="entry name" value="FMN-binding split barrel"/>
    <property type="match status" value="1"/>
</dbReference>
<dbReference type="Pfam" id="PF01613">
    <property type="entry name" value="Flavin_Reduct"/>
    <property type="match status" value="1"/>
</dbReference>
<dbReference type="InterPro" id="IPR050268">
    <property type="entry name" value="NADH-dep_flavin_reductase"/>
</dbReference>
<dbReference type="PANTHER" id="PTHR30466">
    <property type="entry name" value="FLAVIN REDUCTASE"/>
    <property type="match status" value="1"/>
</dbReference>
<keyword evidence="1" id="KW-0560">Oxidoreductase</keyword>
<dbReference type="PANTHER" id="PTHR30466:SF1">
    <property type="entry name" value="FMN REDUCTASE (NADH) RUTF"/>
    <property type="match status" value="1"/>
</dbReference>
<dbReference type="GO" id="GO:0042602">
    <property type="term" value="F:riboflavin reductase (NADPH) activity"/>
    <property type="evidence" value="ECO:0007669"/>
    <property type="project" value="TreeGrafter"/>
</dbReference>
<dbReference type="GO" id="GO:0006208">
    <property type="term" value="P:pyrimidine nucleobase catabolic process"/>
    <property type="evidence" value="ECO:0007669"/>
    <property type="project" value="TreeGrafter"/>
</dbReference>
<evidence type="ECO:0000313" key="3">
    <source>
        <dbReference type="EMBL" id="AIS01030.1"/>
    </source>
</evidence>
<accession>A0A089XIL3</accession>
<dbReference type="SMART" id="SM00903">
    <property type="entry name" value="Flavin_Reduct"/>
    <property type="match status" value="1"/>
</dbReference>
<name>A0A089XIL3_STRGA</name>
<evidence type="ECO:0000256" key="1">
    <source>
        <dbReference type="ARBA" id="ARBA00023002"/>
    </source>
</evidence>
<gene>
    <name evidence="3" type="ORF">SGLAU_25460</name>
</gene>
<evidence type="ECO:0000259" key="2">
    <source>
        <dbReference type="SMART" id="SM00903"/>
    </source>
</evidence>
<dbReference type="HOGENOM" id="CLU_059021_1_4_11"/>